<dbReference type="EMBL" id="UOFS01000043">
    <property type="protein sequence ID" value="VAX00248.1"/>
    <property type="molecule type" value="Genomic_DNA"/>
</dbReference>
<dbReference type="PROSITE" id="PS51724">
    <property type="entry name" value="SPOR"/>
    <property type="match status" value="1"/>
</dbReference>
<proteinExistence type="predicted"/>
<dbReference type="Gene3D" id="3.30.70.1070">
    <property type="entry name" value="Sporulation related repeat"/>
    <property type="match status" value="1"/>
</dbReference>
<protein>
    <recommendedName>
        <fullName evidence="2">SPOR domain-containing protein</fullName>
    </recommendedName>
</protein>
<dbReference type="Pfam" id="PF05036">
    <property type="entry name" value="SPOR"/>
    <property type="match status" value="1"/>
</dbReference>
<evidence type="ECO:0000256" key="1">
    <source>
        <dbReference type="SAM" id="Phobius"/>
    </source>
</evidence>
<dbReference type="AlphaFoldDB" id="A0A3B1ALC6"/>
<evidence type="ECO:0000259" key="2">
    <source>
        <dbReference type="PROSITE" id="PS51724"/>
    </source>
</evidence>
<dbReference type="SUPFAM" id="SSF110997">
    <property type="entry name" value="Sporulation related repeat"/>
    <property type="match status" value="1"/>
</dbReference>
<dbReference type="PANTHER" id="PTHR38687:SF2">
    <property type="entry name" value="CELL DIVISION PROTEIN FTSN"/>
    <property type="match status" value="1"/>
</dbReference>
<organism evidence="3">
    <name type="scientific">hydrothermal vent metagenome</name>
    <dbReference type="NCBI Taxonomy" id="652676"/>
    <lineage>
        <taxon>unclassified sequences</taxon>
        <taxon>metagenomes</taxon>
        <taxon>ecological metagenomes</taxon>
    </lineage>
</organism>
<dbReference type="InterPro" id="IPR036680">
    <property type="entry name" value="SPOR-like_sf"/>
</dbReference>
<evidence type="ECO:0000313" key="3">
    <source>
        <dbReference type="EMBL" id="VAX00248.1"/>
    </source>
</evidence>
<keyword evidence="1" id="KW-0812">Transmembrane</keyword>
<dbReference type="GO" id="GO:0042834">
    <property type="term" value="F:peptidoglycan binding"/>
    <property type="evidence" value="ECO:0007669"/>
    <property type="project" value="InterPro"/>
</dbReference>
<dbReference type="PANTHER" id="PTHR38687">
    <property type="entry name" value="CELL DIVISION PROTEIN DEDD-RELATED"/>
    <property type="match status" value="1"/>
</dbReference>
<feature type="domain" description="SPOR" evidence="2">
    <location>
        <begin position="118"/>
        <end position="198"/>
    </location>
</feature>
<sequence length="199" mass="22992">MTTDYAKKTRSDRERHSLPGWAWMLGGLTVGLFVALLVYINERRPETANTPPLNKVVKNFANDVVDANIKHNKNNNIKQPHKTDKPTVGFDFYKILPEIEVPIPDLEQLKKQEIQKKNNPKFKYVLQAGSFRQYAEADKLKASLALFGVNAEIQSVTINKTNTWHRVRIGPFTSARKMDKIRHRLQKKRIRTMVLKLKS</sequence>
<dbReference type="InterPro" id="IPR052521">
    <property type="entry name" value="Cell_div_SPOR-domain"/>
</dbReference>
<reference evidence="3" key="1">
    <citation type="submission" date="2018-06" db="EMBL/GenBank/DDBJ databases">
        <authorList>
            <person name="Zhirakovskaya E."/>
        </authorList>
    </citation>
    <scope>NUCLEOTIDE SEQUENCE</scope>
</reference>
<dbReference type="InterPro" id="IPR007730">
    <property type="entry name" value="SPOR-like_dom"/>
</dbReference>
<keyword evidence="1" id="KW-1133">Transmembrane helix</keyword>
<keyword evidence="1" id="KW-0472">Membrane</keyword>
<accession>A0A3B1ALC6</accession>
<gene>
    <name evidence="3" type="ORF">MNBD_GAMMA22-75</name>
</gene>
<feature type="transmembrane region" description="Helical" evidence="1">
    <location>
        <begin position="20"/>
        <end position="40"/>
    </location>
</feature>
<name>A0A3B1ALC6_9ZZZZ</name>